<dbReference type="RefSeq" id="WP_043908812.1">
    <property type="nucleotide sequence ID" value="NZ_JXZB01000001.1"/>
</dbReference>
<dbReference type="Proteomes" id="UP000032066">
    <property type="component" value="Unassembled WGS sequence"/>
</dbReference>
<gene>
    <name evidence="2" type="ORF">TR51_06600</name>
</gene>
<dbReference type="Pfam" id="PF04466">
    <property type="entry name" value="Terminase_3"/>
    <property type="match status" value="1"/>
</dbReference>
<name>A0A0D0PX99_KITGR</name>
<proteinExistence type="predicted"/>
<protein>
    <submittedName>
        <fullName evidence="2">Phage terminase large subunit</fullName>
    </submittedName>
</protein>
<evidence type="ECO:0000313" key="2">
    <source>
        <dbReference type="EMBL" id="KIQ67049.1"/>
    </source>
</evidence>
<reference evidence="2 3" key="1">
    <citation type="submission" date="2015-02" db="EMBL/GenBank/DDBJ databases">
        <title>Draft genome sequence of Kitasatospora griseola MF730-N6, a bafilomycin, terpentecin and satosporin producer.</title>
        <authorList>
            <person name="Arens J.C."/>
            <person name="Haltli B."/>
            <person name="Kerr R.G."/>
        </authorList>
    </citation>
    <scope>NUCLEOTIDE SEQUENCE [LARGE SCALE GENOMIC DNA]</scope>
    <source>
        <strain evidence="2 3">MF730-N6</strain>
    </source>
</reference>
<feature type="domain" description="Phage terminase large subunit N-terminal" evidence="1">
    <location>
        <begin position="26"/>
        <end position="174"/>
    </location>
</feature>
<dbReference type="AlphaFoldDB" id="A0A0D0PX99"/>
<dbReference type="Gene3D" id="3.30.420.280">
    <property type="match status" value="1"/>
</dbReference>
<organism evidence="2 3">
    <name type="scientific">Kitasatospora griseola</name>
    <name type="common">Streptomyces griseolosporeus</name>
    <dbReference type="NCBI Taxonomy" id="2064"/>
    <lineage>
        <taxon>Bacteria</taxon>
        <taxon>Bacillati</taxon>
        <taxon>Actinomycetota</taxon>
        <taxon>Actinomycetes</taxon>
        <taxon>Kitasatosporales</taxon>
        <taxon>Streptomycetaceae</taxon>
        <taxon>Kitasatospora</taxon>
    </lineage>
</organism>
<dbReference type="InterPro" id="IPR035412">
    <property type="entry name" value="Terminase_L_N"/>
</dbReference>
<dbReference type="STRING" id="2064.TR51_06600"/>
<dbReference type="InterPro" id="IPR052380">
    <property type="entry name" value="Viral_DNA_packaging_terminase"/>
</dbReference>
<keyword evidence="3" id="KW-1185">Reference proteome</keyword>
<dbReference type="PATRIC" id="fig|2064.6.peg.1452"/>
<dbReference type="PANTHER" id="PTHR39184">
    <property type="match status" value="1"/>
</dbReference>
<evidence type="ECO:0000259" key="1">
    <source>
        <dbReference type="Pfam" id="PF04466"/>
    </source>
</evidence>
<accession>A0A0D0PX99</accession>
<dbReference type="EMBL" id="JXZB01000001">
    <property type="protein sequence ID" value="KIQ67049.1"/>
    <property type="molecule type" value="Genomic_DNA"/>
</dbReference>
<evidence type="ECO:0000313" key="3">
    <source>
        <dbReference type="Proteomes" id="UP000032066"/>
    </source>
</evidence>
<comment type="caution">
    <text evidence="2">The sequence shown here is derived from an EMBL/GenBank/DDBJ whole genome shotgun (WGS) entry which is preliminary data.</text>
</comment>
<dbReference type="InterPro" id="IPR027417">
    <property type="entry name" value="P-loop_NTPase"/>
</dbReference>
<dbReference type="PANTHER" id="PTHR39184:SF1">
    <property type="entry name" value="PBSX PHAGE TERMINASE LARGE SUBUNIT"/>
    <property type="match status" value="1"/>
</dbReference>
<sequence length="441" mass="48801">MTTATVVRYEPRGAARELFRNRDSETVMAGAAGTGKSLACLFRVHLAALSTPGIRCLIARKTGVSLGSTTLVTFEKKVAAAALASGVVAWFGGSAREAPSYRYSNGSTINVGGLDKPEKVLSSEYDLIFVDEATEITITDWETLGTRLRNGALSWQQQLAACNPVHPTHWIKQRANAGSLTLLTSLHRDNPAYVNADGTLTKAGTDYMAKLDALTGVRRLRLRDGIWAAAEGLVYEDFNPALHVVKQDVVQPNWTRWWTVDFGYTNPFVWQEWAEDPDGRLYLYREIYKTKTLVEDHARAILQLVAPGGRWASPRPRAIICDHDAEDRATLERHLSMGTSAAHKTVKDGIQATQSRFRPAGDGRPRLFICEGARVDLDTALAEAKKPTCTEEEAVGYVWEPPRAGGQPKEQPVKQDDHGMDAMRYIVAERDLGSRPRVRWL</sequence>
<dbReference type="Gene3D" id="3.40.50.300">
    <property type="entry name" value="P-loop containing nucleotide triphosphate hydrolases"/>
    <property type="match status" value="1"/>
</dbReference>
<dbReference type="SUPFAM" id="SSF52540">
    <property type="entry name" value="P-loop containing nucleoside triphosphate hydrolases"/>
    <property type="match status" value="1"/>
</dbReference>